<evidence type="ECO:0000256" key="1">
    <source>
        <dbReference type="ARBA" id="ARBA00001974"/>
    </source>
</evidence>
<sequence length="601" mass="66559">MAAFENLRVVCFFLLFAVCLSRYPPRQKRTWPQRARPETTGFPTVQQFNELANSLSGSTIAPANASYENATKMHNMRVYDQPFRVYLVESVEDVQKIMVFAKKHNLLVSVRSSGHSYIGRSTNDDGIIINLGKMKARTFKLDSTRNAAGEATLQSGNSWFEVYKAVDELVTTDGSGKEQRRVIVGGSAHTVAMGGYTQGGGHSPICRTLGLAVDNLLEATLVMADGRKAVVNEQGTTLTDLNGTTTVTNDNSLFWAIRGGGGGTWGVVMDFTFKLHYAPERFRNVLLSWALYYKGEGIGSETMKFVLQQLAQLSGDWGGYLLVSGSELNKDATGSLTLFLNHFGSNDSASNSDVDGLLNHNTFQHQYTKQDKIYNTFLEYEVNAHDQETVYIYLFDSFVQQNIANDENTLNGLSSWLMSLKDSPNDMVGTTCTGSLIGGKMADVASAVTPVNPKFRSGLMAMSCAVWWSDPGVRDDFYIDYALKQRDELAKWGEGVYYNEPAEDLDNWKVQFWGTTTNYDRLLDIKKQWDPDHFFWCHNCVGSDLITVNGTAYTAPQGEGREETVADKCASSSPSFWDGGRMFIALKALPVVLMGLKTASL</sequence>
<proteinExistence type="inferred from homology"/>
<keyword evidence="4" id="KW-0274">FAD</keyword>
<comment type="cofactor">
    <cofactor evidence="1">
        <name>FAD</name>
        <dbReference type="ChEBI" id="CHEBI:57692"/>
    </cofactor>
</comment>
<keyword evidence="5" id="KW-0560">Oxidoreductase</keyword>
<feature type="chain" id="PRO_5042883476" description="FAD-binding PCMH-type domain-containing protein" evidence="6">
    <location>
        <begin position="22"/>
        <end position="601"/>
    </location>
</feature>
<feature type="domain" description="FAD-binding PCMH-type" evidence="7">
    <location>
        <begin position="78"/>
        <end position="278"/>
    </location>
</feature>
<dbReference type="PANTHER" id="PTHR42973">
    <property type="entry name" value="BINDING OXIDOREDUCTASE, PUTATIVE (AFU_ORTHOLOGUE AFUA_1G17690)-RELATED"/>
    <property type="match status" value="1"/>
</dbReference>
<dbReference type="PROSITE" id="PS51387">
    <property type="entry name" value="FAD_PCMH"/>
    <property type="match status" value="1"/>
</dbReference>
<evidence type="ECO:0000256" key="5">
    <source>
        <dbReference type="ARBA" id="ARBA00023002"/>
    </source>
</evidence>
<organism evidence="8 9">
    <name type="scientific">Littorina saxatilis</name>
    <dbReference type="NCBI Taxonomy" id="31220"/>
    <lineage>
        <taxon>Eukaryota</taxon>
        <taxon>Metazoa</taxon>
        <taxon>Spiralia</taxon>
        <taxon>Lophotrochozoa</taxon>
        <taxon>Mollusca</taxon>
        <taxon>Gastropoda</taxon>
        <taxon>Caenogastropoda</taxon>
        <taxon>Littorinimorpha</taxon>
        <taxon>Littorinoidea</taxon>
        <taxon>Littorinidae</taxon>
        <taxon>Littorina</taxon>
    </lineage>
</organism>
<evidence type="ECO:0000259" key="7">
    <source>
        <dbReference type="PROSITE" id="PS51387"/>
    </source>
</evidence>
<dbReference type="GO" id="GO:0016491">
    <property type="term" value="F:oxidoreductase activity"/>
    <property type="evidence" value="ECO:0007669"/>
    <property type="project" value="UniProtKB-KW"/>
</dbReference>
<dbReference type="PANTHER" id="PTHR42973:SF39">
    <property type="entry name" value="FAD-BINDING PCMH-TYPE DOMAIN-CONTAINING PROTEIN"/>
    <property type="match status" value="1"/>
</dbReference>
<dbReference type="InterPro" id="IPR012951">
    <property type="entry name" value="BBE"/>
</dbReference>
<dbReference type="GO" id="GO:0071949">
    <property type="term" value="F:FAD binding"/>
    <property type="evidence" value="ECO:0007669"/>
    <property type="project" value="InterPro"/>
</dbReference>
<feature type="signal peptide" evidence="6">
    <location>
        <begin position="1"/>
        <end position="21"/>
    </location>
</feature>
<dbReference type="InterPro" id="IPR006093">
    <property type="entry name" value="Oxy_OxRdtase_FAD_BS"/>
</dbReference>
<keyword evidence="3" id="KW-0285">Flavoprotein</keyword>
<evidence type="ECO:0000313" key="9">
    <source>
        <dbReference type="Proteomes" id="UP001374579"/>
    </source>
</evidence>
<dbReference type="EMBL" id="JBAMIC010000022">
    <property type="protein sequence ID" value="KAK7091976.1"/>
    <property type="molecule type" value="Genomic_DNA"/>
</dbReference>
<dbReference type="Gene3D" id="3.30.465.10">
    <property type="match status" value="2"/>
</dbReference>
<dbReference type="Proteomes" id="UP001374579">
    <property type="component" value="Unassembled WGS sequence"/>
</dbReference>
<dbReference type="InterPro" id="IPR016166">
    <property type="entry name" value="FAD-bd_PCMH"/>
</dbReference>
<name>A0AAN9ARV1_9CAEN</name>
<dbReference type="SUPFAM" id="SSF56176">
    <property type="entry name" value="FAD-binding/transporter-associated domain-like"/>
    <property type="match status" value="1"/>
</dbReference>
<dbReference type="InterPro" id="IPR016169">
    <property type="entry name" value="FAD-bd_PCMH_sub2"/>
</dbReference>
<gene>
    <name evidence="8" type="ORF">V1264_009590</name>
</gene>
<dbReference type="PROSITE" id="PS00862">
    <property type="entry name" value="OX2_COVAL_FAD"/>
    <property type="match status" value="1"/>
</dbReference>
<dbReference type="AlphaFoldDB" id="A0AAN9ARV1"/>
<protein>
    <recommendedName>
        <fullName evidence="7">FAD-binding PCMH-type domain-containing protein</fullName>
    </recommendedName>
</protein>
<accession>A0AAN9ARV1</accession>
<comment type="caution">
    <text evidence="8">The sequence shown here is derived from an EMBL/GenBank/DDBJ whole genome shotgun (WGS) entry which is preliminary data.</text>
</comment>
<keyword evidence="9" id="KW-1185">Reference proteome</keyword>
<reference evidence="8 9" key="1">
    <citation type="submission" date="2024-02" db="EMBL/GenBank/DDBJ databases">
        <title>Chromosome-scale genome assembly of the rough periwinkle Littorina saxatilis.</title>
        <authorList>
            <person name="De Jode A."/>
            <person name="Faria R."/>
            <person name="Formenti G."/>
            <person name="Sims Y."/>
            <person name="Smith T.P."/>
            <person name="Tracey A."/>
            <person name="Wood J.M.D."/>
            <person name="Zagrodzka Z.B."/>
            <person name="Johannesson K."/>
            <person name="Butlin R.K."/>
            <person name="Leder E.H."/>
        </authorList>
    </citation>
    <scope>NUCLEOTIDE SEQUENCE [LARGE SCALE GENOMIC DNA]</scope>
    <source>
        <strain evidence="8">Snail1</strain>
        <tissue evidence="8">Muscle</tissue>
    </source>
</reference>
<keyword evidence="6" id="KW-0732">Signal</keyword>
<dbReference type="Pfam" id="PF08031">
    <property type="entry name" value="BBE"/>
    <property type="match status" value="1"/>
</dbReference>
<dbReference type="InterPro" id="IPR036318">
    <property type="entry name" value="FAD-bd_PCMH-like_sf"/>
</dbReference>
<dbReference type="InterPro" id="IPR050416">
    <property type="entry name" value="FAD-linked_Oxidoreductase"/>
</dbReference>
<evidence type="ECO:0000256" key="2">
    <source>
        <dbReference type="ARBA" id="ARBA00005466"/>
    </source>
</evidence>
<comment type="similarity">
    <text evidence="2">Belongs to the oxygen-dependent FAD-linked oxidoreductase family.</text>
</comment>
<dbReference type="Pfam" id="PF01565">
    <property type="entry name" value="FAD_binding_4"/>
    <property type="match status" value="1"/>
</dbReference>
<evidence type="ECO:0000313" key="8">
    <source>
        <dbReference type="EMBL" id="KAK7091976.1"/>
    </source>
</evidence>
<dbReference type="InterPro" id="IPR006094">
    <property type="entry name" value="Oxid_FAD_bind_N"/>
</dbReference>
<evidence type="ECO:0000256" key="4">
    <source>
        <dbReference type="ARBA" id="ARBA00022827"/>
    </source>
</evidence>
<evidence type="ECO:0000256" key="6">
    <source>
        <dbReference type="SAM" id="SignalP"/>
    </source>
</evidence>
<evidence type="ECO:0000256" key="3">
    <source>
        <dbReference type="ARBA" id="ARBA00022630"/>
    </source>
</evidence>